<feature type="compositionally biased region" description="Basic and acidic residues" evidence="1">
    <location>
        <begin position="19"/>
        <end position="30"/>
    </location>
</feature>
<comment type="caution">
    <text evidence="2">The sequence shown here is derived from an EMBL/GenBank/DDBJ whole genome shotgun (WGS) entry which is preliminary data.</text>
</comment>
<keyword evidence="3" id="KW-1185">Reference proteome</keyword>
<feature type="compositionally biased region" description="Pro residues" evidence="1">
    <location>
        <begin position="288"/>
        <end position="299"/>
    </location>
</feature>
<dbReference type="Proteomes" id="UP001151760">
    <property type="component" value="Unassembled WGS sequence"/>
</dbReference>
<protein>
    <submittedName>
        <fullName evidence="2">Uncharacterized protein</fullName>
    </submittedName>
</protein>
<reference evidence="2" key="2">
    <citation type="submission" date="2022-01" db="EMBL/GenBank/DDBJ databases">
        <authorList>
            <person name="Yamashiro T."/>
            <person name="Shiraishi A."/>
            <person name="Satake H."/>
            <person name="Nakayama K."/>
        </authorList>
    </citation>
    <scope>NUCLEOTIDE SEQUENCE</scope>
</reference>
<reference evidence="2" key="1">
    <citation type="journal article" date="2022" name="Int. J. Mol. Sci.">
        <title>Draft Genome of Tanacetum Coccineum: Genomic Comparison of Closely Related Tanacetum-Family Plants.</title>
        <authorList>
            <person name="Yamashiro T."/>
            <person name="Shiraishi A."/>
            <person name="Nakayama K."/>
            <person name="Satake H."/>
        </authorList>
    </citation>
    <scope>NUCLEOTIDE SEQUENCE</scope>
</reference>
<organism evidence="2 3">
    <name type="scientific">Tanacetum coccineum</name>
    <dbReference type="NCBI Taxonomy" id="301880"/>
    <lineage>
        <taxon>Eukaryota</taxon>
        <taxon>Viridiplantae</taxon>
        <taxon>Streptophyta</taxon>
        <taxon>Embryophyta</taxon>
        <taxon>Tracheophyta</taxon>
        <taxon>Spermatophyta</taxon>
        <taxon>Magnoliopsida</taxon>
        <taxon>eudicotyledons</taxon>
        <taxon>Gunneridae</taxon>
        <taxon>Pentapetalae</taxon>
        <taxon>asterids</taxon>
        <taxon>campanulids</taxon>
        <taxon>Asterales</taxon>
        <taxon>Asteraceae</taxon>
        <taxon>Asteroideae</taxon>
        <taxon>Anthemideae</taxon>
        <taxon>Anthemidinae</taxon>
        <taxon>Tanacetum</taxon>
    </lineage>
</organism>
<name>A0ABQ5HEP7_9ASTR</name>
<feature type="compositionally biased region" description="Acidic residues" evidence="1">
    <location>
        <begin position="51"/>
        <end position="84"/>
    </location>
</feature>
<feature type="region of interest" description="Disordered" evidence="1">
    <location>
        <begin position="243"/>
        <end position="299"/>
    </location>
</feature>
<evidence type="ECO:0000256" key="1">
    <source>
        <dbReference type="SAM" id="MobiDB-lite"/>
    </source>
</evidence>
<sequence>MANLPPPNHVAGLPEDDPKEQPELAPEPDHLNGFALHQHPQPEGNMNGWILEDDEEEEEEEDPEMEEEMEEEYLEMEEENDDDDDVEVINPYEEVDPLNLPPPDSDIEFEDMAVAPTPADHEQEAEVDTVGTITRVSSSVRPFLGTFYVGSGSSRQVFALGPTRRDVDTLHRKVKGLAQQMGDREENKKLKMMLESTQRDFDCLSWHHHNLRQWSFEVQWHLHPFRHYRERPYVAPIAPVAPVARANPDDPSARPTRRPRRDDPYVMVRDAAARDEGDDVATTSDPQPSQPPGSPRYHL</sequence>
<gene>
    <name evidence="2" type="ORF">Tco_1068043</name>
</gene>
<feature type="region of interest" description="Disordered" evidence="1">
    <location>
        <begin position="1"/>
        <end position="84"/>
    </location>
</feature>
<dbReference type="EMBL" id="BQNB010019537">
    <property type="protein sequence ID" value="GJT86326.1"/>
    <property type="molecule type" value="Genomic_DNA"/>
</dbReference>
<proteinExistence type="predicted"/>
<evidence type="ECO:0000313" key="3">
    <source>
        <dbReference type="Proteomes" id="UP001151760"/>
    </source>
</evidence>
<evidence type="ECO:0000313" key="2">
    <source>
        <dbReference type="EMBL" id="GJT86326.1"/>
    </source>
</evidence>
<accession>A0ABQ5HEP7</accession>